<gene>
    <name evidence="1" type="ORF">CDEST_01157</name>
</gene>
<evidence type="ECO:0000313" key="1">
    <source>
        <dbReference type="EMBL" id="WQF76143.1"/>
    </source>
</evidence>
<keyword evidence="2" id="KW-1185">Reference proteome</keyword>
<dbReference type="GeneID" id="87937660"/>
<name>A0AAX4HY84_9PEZI</name>
<dbReference type="AlphaFoldDB" id="A0AAX4HY84"/>
<organism evidence="1 2">
    <name type="scientific">Colletotrichum destructivum</name>
    <dbReference type="NCBI Taxonomy" id="34406"/>
    <lineage>
        <taxon>Eukaryota</taxon>
        <taxon>Fungi</taxon>
        <taxon>Dikarya</taxon>
        <taxon>Ascomycota</taxon>
        <taxon>Pezizomycotina</taxon>
        <taxon>Sordariomycetes</taxon>
        <taxon>Hypocreomycetidae</taxon>
        <taxon>Glomerellales</taxon>
        <taxon>Glomerellaceae</taxon>
        <taxon>Colletotrichum</taxon>
        <taxon>Colletotrichum destructivum species complex</taxon>
    </lineage>
</organism>
<dbReference type="KEGG" id="cdet:87937660"/>
<proteinExistence type="predicted"/>
<sequence>MAVQQNLGEGCTVLHMLGSKVLTYKLRYSLVYFPAITEEEGNYGLGEAIFEDHTQAVEGCLEFRKNQLTTGMDAE</sequence>
<dbReference type="EMBL" id="CP137305">
    <property type="protein sequence ID" value="WQF76143.1"/>
    <property type="molecule type" value="Genomic_DNA"/>
</dbReference>
<evidence type="ECO:0000313" key="2">
    <source>
        <dbReference type="Proteomes" id="UP001322277"/>
    </source>
</evidence>
<dbReference type="Proteomes" id="UP001322277">
    <property type="component" value="Chromosome 1"/>
</dbReference>
<protein>
    <submittedName>
        <fullName evidence="1">Uncharacterized protein</fullName>
    </submittedName>
</protein>
<accession>A0AAX4HY84</accession>
<reference evidence="2" key="1">
    <citation type="journal article" date="2023" name="bioRxiv">
        <title>Complete genome of the Medicago anthracnose fungus, Colletotrichum destructivum, reveals a mini-chromosome-like region within a core chromosome.</title>
        <authorList>
            <person name="Lapalu N."/>
            <person name="Simon A."/>
            <person name="Lu A."/>
            <person name="Plaumann P.-L."/>
            <person name="Amselem J."/>
            <person name="Pigne S."/>
            <person name="Auger A."/>
            <person name="Koch C."/>
            <person name="Dallery J.-F."/>
            <person name="O'Connell R.J."/>
        </authorList>
    </citation>
    <scope>NUCLEOTIDE SEQUENCE [LARGE SCALE GENOMIC DNA]</scope>
    <source>
        <strain evidence="2">CBS 520.97</strain>
    </source>
</reference>
<dbReference type="RefSeq" id="XP_062773367.1">
    <property type="nucleotide sequence ID" value="XM_062917316.1"/>
</dbReference>